<gene>
    <name evidence="2" type="ORF">ZOSMA_66G00230</name>
</gene>
<dbReference type="OrthoDB" id="408373at2759"/>
<dbReference type="InterPro" id="IPR000073">
    <property type="entry name" value="AB_hydrolase_1"/>
</dbReference>
<dbReference type="SUPFAM" id="SSF52425">
    <property type="entry name" value="Cryptochrome/photolyase, N-terminal domain"/>
    <property type="match status" value="1"/>
</dbReference>
<dbReference type="Pfam" id="PF00875">
    <property type="entry name" value="DNA_photolyase"/>
    <property type="match status" value="1"/>
</dbReference>
<evidence type="ECO:0000259" key="1">
    <source>
        <dbReference type="PROSITE" id="PS51645"/>
    </source>
</evidence>
<dbReference type="GO" id="GO:0016829">
    <property type="term" value="F:lyase activity"/>
    <property type="evidence" value="ECO:0007669"/>
    <property type="project" value="UniProtKB-KW"/>
</dbReference>
<keyword evidence="2" id="KW-0456">Lyase</keyword>
<dbReference type="PANTHER" id="PTHR47832:SF1">
    <property type="entry name" value="DNA PHOTOLYASE"/>
    <property type="match status" value="1"/>
</dbReference>
<sequence>MPTIPISMTAGPVLVVPIAYPRCFFHSAAFTADLFRSYSGVSTSGFQRRRLSSGRFRVRCERKDVEEVVRRGGGGDGKMGEKDGIAVVWFKQDLRTDDHPGLVQASSWNRIVVPVYVFDPRILSGYSDEMLRLLISALVDLKKSLNDKGSDLLIGFGNVEVVIPKLVNEVKATQIFVEEEVEYSLCSMIGAVKASLSELSCTWGNPLLVKWRAPFYDIKNLMDFPESYNEFEKMKACLTSPLEQPKLPMLEMELDQGVIPSYSELKEYMHENPLKHEKVWSSVKAISAKASLKANQQDKRKFSNIQIDFDDYSGVYNEDALTYESYGKRNLKNSVFVSEEGNVVAGGTDVALNALAGYLRYLEGTARDDWQELHAKLRISERRRGASFDVLFRYALNLGVLSRRRVYYETIKYEKERNAGFVSPFGYSVATVSAAVDAVRSIEWYSVLNHKHQTSKFEVRVWRWNGYLIQYTVAGHEGPTILLVHGFGAFLDHYRDNILSIADDGHRVWAITLIGFGKSEKPNIVYTELMWAELLRDFIVDVVGEPVHLVGNSIGGYLSATVASLWSSLTKSLVLINTAGSIVPGYSSIKINDGGTTSGFVWLGARLLLQFLRLRVQYMMKDFYPTKPERVDDSLISEMLRASYDPGVLTVLESVFNFKLSIPLNYLLDTFEDKVLIIQGTKDPLSKSDRRISMFKQHCKGVAIRELDAGHCPHDEVPELVNSIITQWVVKMENNNLVYNQKEVGR</sequence>
<comment type="caution">
    <text evidence="2">The sequence shown here is derived from an EMBL/GenBank/DDBJ whole genome shotgun (WGS) entry which is preliminary data.</text>
</comment>
<dbReference type="AlphaFoldDB" id="A0A0K9NU93"/>
<dbReference type="PRINTS" id="PR00111">
    <property type="entry name" value="ABHYDROLASE"/>
</dbReference>
<evidence type="ECO:0000313" key="3">
    <source>
        <dbReference type="Proteomes" id="UP000036987"/>
    </source>
</evidence>
<feature type="domain" description="Photolyase/cryptochrome alpha/beta" evidence="1">
    <location>
        <begin position="84"/>
        <end position="207"/>
    </location>
</feature>
<dbReference type="STRING" id="29655.A0A0K9NU93"/>
<dbReference type="SUPFAM" id="SSF53474">
    <property type="entry name" value="alpha/beta-Hydrolases"/>
    <property type="match status" value="1"/>
</dbReference>
<dbReference type="PANTHER" id="PTHR47832">
    <property type="entry name" value="DNA PHOTOLYASE"/>
    <property type="match status" value="1"/>
</dbReference>
<name>A0A0K9NU93_ZOSMR</name>
<dbReference type="Gene3D" id="3.40.50.620">
    <property type="entry name" value="HUPs"/>
    <property type="match status" value="1"/>
</dbReference>
<dbReference type="OMA" id="MLKEHCA"/>
<dbReference type="Pfam" id="PF12697">
    <property type="entry name" value="Abhydrolase_6"/>
    <property type="match status" value="1"/>
</dbReference>
<reference evidence="3" key="1">
    <citation type="journal article" date="2016" name="Nature">
        <title>The genome of the seagrass Zostera marina reveals angiosperm adaptation to the sea.</title>
        <authorList>
            <person name="Olsen J.L."/>
            <person name="Rouze P."/>
            <person name="Verhelst B."/>
            <person name="Lin Y.-C."/>
            <person name="Bayer T."/>
            <person name="Collen J."/>
            <person name="Dattolo E."/>
            <person name="De Paoli E."/>
            <person name="Dittami S."/>
            <person name="Maumus F."/>
            <person name="Michel G."/>
            <person name="Kersting A."/>
            <person name="Lauritano C."/>
            <person name="Lohaus R."/>
            <person name="Toepel M."/>
            <person name="Tonon T."/>
            <person name="Vanneste K."/>
            <person name="Amirebrahimi M."/>
            <person name="Brakel J."/>
            <person name="Bostroem C."/>
            <person name="Chovatia M."/>
            <person name="Grimwood J."/>
            <person name="Jenkins J.W."/>
            <person name="Jueterbock A."/>
            <person name="Mraz A."/>
            <person name="Stam W.T."/>
            <person name="Tice H."/>
            <person name="Bornberg-Bauer E."/>
            <person name="Green P.J."/>
            <person name="Pearson G.A."/>
            <person name="Procaccini G."/>
            <person name="Duarte C.M."/>
            <person name="Schmutz J."/>
            <person name="Reusch T.B.H."/>
            <person name="Van de Peer Y."/>
        </authorList>
    </citation>
    <scope>NUCLEOTIDE SEQUENCE [LARGE SCALE GENOMIC DNA]</scope>
    <source>
        <strain evidence="3">cv. Finnish</strain>
    </source>
</reference>
<dbReference type="InterPro" id="IPR036155">
    <property type="entry name" value="Crypto/Photolyase_N_sf"/>
</dbReference>
<dbReference type="Gene3D" id="3.40.50.1820">
    <property type="entry name" value="alpha/beta hydrolase"/>
    <property type="match status" value="1"/>
</dbReference>
<dbReference type="Proteomes" id="UP000036987">
    <property type="component" value="Unassembled WGS sequence"/>
</dbReference>
<dbReference type="InterPro" id="IPR029058">
    <property type="entry name" value="AB_hydrolase_fold"/>
</dbReference>
<accession>A0A0K9NU93</accession>
<protein>
    <submittedName>
        <fullName evidence="2">DNA photolyase</fullName>
    </submittedName>
</protein>
<keyword evidence="3" id="KW-1185">Reference proteome</keyword>
<organism evidence="2 3">
    <name type="scientific">Zostera marina</name>
    <name type="common">Eelgrass</name>
    <dbReference type="NCBI Taxonomy" id="29655"/>
    <lineage>
        <taxon>Eukaryota</taxon>
        <taxon>Viridiplantae</taxon>
        <taxon>Streptophyta</taxon>
        <taxon>Embryophyta</taxon>
        <taxon>Tracheophyta</taxon>
        <taxon>Spermatophyta</taxon>
        <taxon>Magnoliopsida</taxon>
        <taxon>Liliopsida</taxon>
        <taxon>Zosteraceae</taxon>
        <taxon>Zostera</taxon>
    </lineage>
</organism>
<evidence type="ECO:0000313" key="2">
    <source>
        <dbReference type="EMBL" id="KMZ59602.1"/>
    </source>
</evidence>
<dbReference type="EMBL" id="LFYR01001757">
    <property type="protein sequence ID" value="KMZ59602.1"/>
    <property type="molecule type" value="Genomic_DNA"/>
</dbReference>
<dbReference type="PROSITE" id="PS51645">
    <property type="entry name" value="PHR_CRY_ALPHA_BETA"/>
    <property type="match status" value="1"/>
</dbReference>
<dbReference type="InterPro" id="IPR006050">
    <property type="entry name" value="DNA_photolyase_N"/>
</dbReference>
<dbReference type="InterPro" id="IPR014729">
    <property type="entry name" value="Rossmann-like_a/b/a_fold"/>
</dbReference>
<proteinExistence type="predicted"/>